<dbReference type="EMBL" id="SNRW01027022">
    <property type="protein sequence ID" value="KAA6360373.1"/>
    <property type="molecule type" value="Genomic_DNA"/>
</dbReference>
<feature type="non-terminal residue" evidence="1">
    <location>
        <position position="1"/>
    </location>
</feature>
<organism evidence="1 2">
    <name type="scientific">Streblomastix strix</name>
    <dbReference type="NCBI Taxonomy" id="222440"/>
    <lineage>
        <taxon>Eukaryota</taxon>
        <taxon>Metamonada</taxon>
        <taxon>Preaxostyla</taxon>
        <taxon>Oxymonadida</taxon>
        <taxon>Streblomastigidae</taxon>
        <taxon>Streblomastix</taxon>
    </lineage>
</organism>
<evidence type="ECO:0000313" key="1">
    <source>
        <dbReference type="EMBL" id="KAA6360373.1"/>
    </source>
</evidence>
<comment type="caution">
    <text evidence="1">The sequence shown here is derived from an EMBL/GenBank/DDBJ whole genome shotgun (WGS) entry which is preliminary data.</text>
</comment>
<dbReference type="AlphaFoldDB" id="A0A5J4TR39"/>
<dbReference type="Proteomes" id="UP000324800">
    <property type="component" value="Unassembled WGS sequence"/>
</dbReference>
<protein>
    <submittedName>
        <fullName evidence="1">Uncharacterized protein</fullName>
    </submittedName>
</protein>
<evidence type="ECO:0000313" key="2">
    <source>
        <dbReference type="Proteomes" id="UP000324800"/>
    </source>
</evidence>
<reference evidence="1 2" key="1">
    <citation type="submission" date="2019-03" db="EMBL/GenBank/DDBJ databases">
        <title>Single cell metagenomics reveals metabolic interactions within the superorganism composed of flagellate Streblomastix strix and complex community of Bacteroidetes bacteria on its surface.</title>
        <authorList>
            <person name="Treitli S.C."/>
            <person name="Kolisko M."/>
            <person name="Husnik F."/>
            <person name="Keeling P."/>
            <person name="Hampl V."/>
        </authorList>
    </citation>
    <scope>NUCLEOTIDE SEQUENCE [LARGE SCALE GENOMIC DNA]</scope>
    <source>
        <strain evidence="1">ST1C</strain>
    </source>
</reference>
<name>A0A5J4TR39_9EUKA</name>
<accession>A0A5J4TR39</accession>
<proteinExistence type="predicted"/>
<gene>
    <name evidence="1" type="ORF">EZS28_044100</name>
</gene>
<sequence length="52" mass="5897">SQLSGLNVLSGLKNHICIFIQTPRCNITSSNSSRRNDIKYMHGTYKELEISK</sequence>